<dbReference type="RefSeq" id="WP_210025579.1">
    <property type="nucleotide sequence ID" value="NZ_JAGINU010000001.1"/>
</dbReference>
<keyword evidence="3" id="KW-1185">Reference proteome</keyword>
<dbReference type="Proteomes" id="UP001519295">
    <property type="component" value="Unassembled WGS sequence"/>
</dbReference>
<gene>
    <name evidence="2" type="ORF">JOF36_001407</name>
</gene>
<feature type="compositionally biased region" description="Polar residues" evidence="1">
    <location>
        <begin position="105"/>
        <end position="117"/>
    </location>
</feature>
<feature type="compositionally biased region" description="Low complexity" evidence="1">
    <location>
        <begin position="7"/>
        <end position="16"/>
    </location>
</feature>
<accession>A0ABS4VPK7</accession>
<comment type="caution">
    <text evidence="2">The sequence shown here is derived from an EMBL/GenBank/DDBJ whole genome shotgun (WGS) entry which is preliminary data.</text>
</comment>
<organism evidence="2 3">
    <name type="scientific">Pseudonocardia parietis</name>
    <dbReference type="NCBI Taxonomy" id="570936"/>
    <lineage>
        <taxon>Bacteria</taxon>
        <taxon>Bacillati</taxon>
        <taxon>Actinomycetota</taxon>
        <taxon>Actinomycetes</taxon>
        <taxon>Pseudonocardiales</taxon>
        <taxon>Pseudonocardiaceae</taxon>
        <taxon>Pseudonocardia</taxon>
    </lineage>
</organism>
<sequence>MPGGIAAGAAAPARGTATDERGTVTGGSAADSGTEPVDRAAATEAPDSTGRSTGAAPDAPAIPEQPGHDDDPSGPGRHALHEGVDPGPLPEVDLPEQGGPLEPLTAQTGSRGTSAPTGGSALAALDARLLGPTATPWDTGPRPGPYRGSVLAPTDGSEPPETHRVKVHSGSRRFHTLESPYYVRTRADLYFTGEQEARGAGFIAWYERPGAR</sequence>
<evidence type="ECO:0000313" key="2">
    <source>
        <dbReference type="EMBL" id="MBP2365711.1"/>
    </source>
</evidence>
<protein>
    <submittedName>
        <fullName evidence="2">Uncharacterized protein</fullName>
    </submittedName>
</protein>
<reference evidence="2 3" key="1">
    <citation type="submission" date="2021-03" db="EMBL/GenBank/DDBJ databases">
        <title>Sequencing the genomes of 1000 actinobacteria strains.</title>
        <authorList>
            <person name="Klenk H.-P."/>
        </authorList>
    </citation>
    <scope>NUCLEOTIDE SEQUENCE [LARGE SCALE GENOMIC DNA]</scope>
    <source>
        <strain evidence="2 3">DSM 45256</strain>
    </source>
</reference>
<evidence type="ECO:0000256" key="1">
    <source>
        <dbReference type="SAM" id="MobiDB-lite"/>
    </source>
</evidence>
<proteinExistence type="predicted"/>
<evidence type="ECO:0000313" key="3">
    <source>
        <dbReference type="Proteomes" id="UP001519295"/>
    </source>
</evidence>
<name>A0ABS4VPK7_9PSEU</name>
<dbReference type="EMBL" id="JAGINU010000001">
    <property type="protein sequence ID" value="MBP2365711.1"/>
    <property type="molecule type" value="Genomic_DNA"/>
</dbReference>
<feature type="region of interest" description="Disordered" evidence="1">
    <location>
        <begin position="1"/>
        <end position="171"/>
    </location>
</feature>